<comment type="similarity">
    <text evidence="4">Belongs to the cyclic nucleotide phosphodiesterase class-III family.</text>
</comment>
<dbReference type="EMBL" id="JACDTY010000009">
    <property type="protein sequence ID" value="MBA1142326.1"/>
    <property type="molecule type" value="Genomic_DNA"/>
</dbReference>
<evidence type="ECO:0000256" key="4">
    <source>
        <dbReference type="ARBA" id="ARBA00025742"/>
    </source>
</evidence>
<dbReference type="Proteomes" id="UP000558284">
    <property type="component" value="Unassembled WGS sequence"/>
</dbReference>
<dbReference type="GO" id="GO:0004112">
    <property type="term" value="F:cyclic-nucleotide phosphodiesterase activity"/>
    <property type="evidence" value="ECO:0007669"/>
    <property type="project" value="InterPro"/>
</dbReference>
<proteinExistence type="inferred from homology"/>
<gene>
    <name evidence="6" type="ORF">H0241_18915</name>
</gene>
<protein>
    <submittedName>
        <fullName evidence="6">Phosphodiesterase</fullName>
    </submittedName>
</protein>
<evidence type="ECO:0000313" key="6">
    <source>
        <dbReference type="EMBL" id="MBA1142326.1"/>
    </source>
</evidence>
<dbReference type="PANTHER" id="PTHR42988:SF2">
    <property type="entry name" value="CYCLIC NUCLEOTIDE PHOSPHODIESTERASE CBUA0032-RELATED"/>
    <property type="match status" value="1"/>
</dbReference>
<dbReference type="RefSeq" id="WP_181059164.1">
    <property type="nucleotide sequence ID" value="NZ_JACDTY010000009.1"/>
</dbReference>
<reference evidence="6 7" key="1">
    <citation type="submission" date="2020-07" db="EMBL/GenBank/DDBJ databases">
        <title>Definition of the novel symbiovar canariense within Mesorhizobium novociceri, a new species of genus Mesorhizobium nodulating Cicer canariense in the Caldera de Taburiente National Park (La Palma, Canary Islands).</title>
        <authorList>
            <person name="Leon-Barrios M."/>
            <person name="Perez-Yepez J."/>
            <person name="Flores-Felix J.D."/>
            <person name="Ramirez-Baena M.H."/>
            <person name="Pulido-Suarez L."/>
            <person name="Igual J.M."/>
            <person name="Velazquez E."/>
            <person name="Peix A."/>
        </authorList>
    </citation>
    <scope>NUCLEOTIDE SEQUENCE [LARGE SCALE GENOMIC DNA]</scope>
    <source>
        <strain evidence="6 7">CCANP35</strain>
    </source>
</reference>
<dbReference type="SUPFAM" id="SSF56300">
    <property type="entry name" value="Metallo-dependent phosphatases"/>
    <property type="match status" value="1"/>
</dbReference>
<dbReference type="GO" id="GO:0046872">
    <property type="term" value="F:metal ion binding"/>
    <property type="evidence" value="ECO:0007669"/>
    <property type="project" value="UniProtKB-KW"/>
</dbReference>
<dbReference type="InterPro" id="IPR026575">
    <property type="entry name" value="GpdQ/CpdA-like"/>
</dbReference>
<name>A0A838B6S9_9HYPH</name>
<dbReference type="InterPro" id="IPR029052">
    <property type="entry name" value="Metallo-depent_PP-like"/>
</dbReference>
<feature type="domain" description="Calcineurin-like phosphoesterase" evidence="5">
    <location>
        <begin position="1"/>
        <end position="195"/>
    </location>
</feature>
<evidence type="ECO:0000256" key="2">
    <source>
        <dbReference type="ARBA" id="ARBA00022801"/>
    </source>
</evidence>
<keyword evidence="3" id="KW-0408">Iron</keyword>
<sequence length="265" mass="29216">MKIIQLSDTHLVAGDGELFGLHPARRLLKCLKHIVAHHGDAELVVFTGDLVHDGDPLAYLALKEIVAHFSLPIRLLLGNHDHRENFRGVFPGCEVDENGFVQSSFDKDGVRCIFLDTHVPDEGYGLLCSARLEWLRSCVSAAGDKRLLIFMHHAPEGTGFGVPGFSDIAFVDPESFWNAVAAGHVLQIFAGHYHLPVNAVVNGHPVVVSRGTSHQIVLDLANFRRPEFVDAEPTYNVILVGGDSVCVHEWSFLNESTIVRPHMPK</sequence>
<keyword evidence="1" id="KW-0479">Metal-binding</keyword>
<evidence type="ECO:0000256" key="1">
    <source>
        <dbReference type="ARBA" id="ARBA00022723"/>
    </source>
</evidence>
<evidence type="ECO:0000313" key="7">
    <source>
        <dbReference type="Proteomes" id="UP000558284"/>
    </source>
</evidence>
<evidence type="ECO:0000256" key="3">
    <source>
        <dbReference type="ARBA" id="ARBA00023004"/>
    </source>
</evidence>
<comment type="caution">
    <text evidence="6">The sequence shown here is derived from an EMBL/GenBank/DDBJ whole genome shotgun (WGS) entry which is preliminary data.</text>
</comment>
<dbReference type="InterPro" id="IPR050884">
    <property type="entry name" value="CNP_phosphodiesterase-III"/>
</dbReference>
<organism evidence="6 7">
    <name type="scientific">Mesorhizobium neociceri</name>
    <dbReference type="NCBI Taxonomy" id="1307853"/>
    <lineage>
        <taxon>Bacteria</taxon>
        <taxon>Pseudomonadati</taxon>
        <taxon>Pseudomonadota</taxon>
        <taxon>Alphaproteobacteria</taxon>
        <taxon>Hyphomicrobiales</taxon>
        <taxon>Phyllobacteriaceae</taxon>
        <taxon>Mesorhizobium</taxon>
    </lineage>
</organism>
<dbReference type="Gene3D" id="3.60.21.10">
    <property type="match status" value="1"/>
</dbReference>
<keyword evidence="2" id="KW-0378">Hydrolase</keyword>
<dbReference type="InterPro" id="IPR004843">
    <property type="entry name" value="Calcineurin-like_PHP"/>
</dbReference>
<keyword evidence="7" id="KW-1185">Reference proteome</keyword>
<accession>A0A838B6S9</accession>
<dbReference type="Pfam" id="PF00149">
    <property type="entry name" value="Metallophos"/>
    <property type="match status" value="1"/>
</dbReference>
<dbReference type="AlphaFoldDB" id="A0A838B6S9"/>
<dbReference type="PANTHER" id="PTHR42988">
    <property type="entry name" value="PHOSPHOHYDROLASE"/>
    <property type="match status" value="1"/>
</dbReference>
<evidence type="ECO:0000259" key="5">
    <source>
        <dbReference type="Pfam" id="PF00149"/>
    </source>
</evidence>
<dbReference type="CDD" id="cd07402">
    <property type="entry name" value="MPP_GpdQ"/>
    <property type="match status" value="1"/>
</dbReference>